<reference evidence="2 3" key="1">
    <citation type="submission" date="2017-05" db="EMBL/GenBank/DDBJ databases">
        <title>Biotechnological potential of actinobacteria isolated from South African environments.</title>
        <authorList>
            <person name="Le Roes-Hill M."/>
            <person name="Prins A."/>
            <person name="Durrell K.A."/>
        </authorList>
    </citation>
    <scope>NUCLEOTIDE SEQUENCE [LARGE SCALE GENOMIC DNA]</scope>
    <source>
        <strain evidence="2">M26</strain>
    </source>
</reference>
<sequence length="116" mass="12673">MKPPNNAEGSSPCQDSTLNSAPYNANNAAYTVARKRRARHVPGQVPIVLAATIYPPAYGMSQALIVPDETCPGCSCWHSHRIKYPAPVLVFRKARCGARYELALRKPAVKRGRRAA</sequence>
<evidence type="ECO:0000313" key="3">
    <source>
        <dbReference type="Proteomes" id="UP000194761"/>
    </source>
</evidence>
<feature type="region of interest" description="Disordered" evidence="1">
    <location>
        <begin position="1"/>
        <end position="22"/>
    </location>
</feature>
<dbReference type="Proteomes" id="UP000194761">
    <property type="component" value="Unassembled WGS sequence"/>
</dbReference>
<dbReference type="AlphaFoldDB" id="A0A243RP23"/>
<organism evidence="2 3">
    <name type="scientific">Streptosporangium minutum</name>
    <dbReference type="NCBI Taxonomy" id="569862"/>
    <lineage>
        <taxon>Bacteria</taxon>
        <taxon>Bacillati</taxon>
        <taxon>Actinomycetota</taxon>
        <taxon>Actinomycetes</taxon>
        <taxon>Streptosporangiales</taxon>
        <taxon>Streptosporangiaceae</taxon>
        <taxon>Streptosporangium</taxon>
    </lineage>
</organism>
<evidence type="ECO:0000313" key="2">
    <source>
        <dbReference type="EMBL" id="OUC96071.1"/>
    </source>
</evidence>
<gene>
    <name evidence="2" type="ORF">CA984_16460</name>
</gene>
<dbReference type="EMBL" id="NGFP01000066">
    <property type="protein sequence ID" value="OUC96071.1"/>
    <property type="molecule type" value="Genomic_DNA"/>
</dbReference>
<accession>A0A243RP23</accession>
<protein>
    <submittedName>
        <fullName evidence="2">Uncharacterized protein</fullName>
    </submittedName>
</protein>
<feature type="compositionally biased region" description="Polar residues" evidence="1">
    <location>
        <begin position="7"/>
        <end position="18"/>
    </location>
</feature>
<comment type="caution">
    <text evidence="2">The sequence shown here is derived from an EMBL/GenBank/DDBJ whole genome shotgun (WGS) entry which is preliminary data.</text>
</comment>
<evidence type="ECO:0000256" key="1">
    <source>
        <dbReference type="SAM" id="MobiDB-lite"/>
    </source>
</evidence>
<proteinExistence type="predicted"/>
<name>A0A243RP23_9ACTN</name>
<keyword evidence="3" id="KW-1185">Reference proteome</keyword>